<name>A0A068QQN9_9GAMM</name>
<dbReference type="GO" id="GO:0004519">
    <property type="term" value="F:endonuclease activity"/>
    <property type="evidence" value="ECO:0007669"/>
    <property type="project" value="InterPro"/>
</dbReference>
<dbReference type="InterPro" id="IPR046462">
    <property type="entry name" value="TerL_nuclease"/>
</dbReference>
<dbReference type="KEGG" id="xdo:XDD1_1648"/>
<dbReference type="Pfam" id="PF20441">
    <property type="entry name" value="TerL_nuclease"/>
    <property type="match status" value="1"/>
</dbReference>
<dbReference type="Gene3D" id="3.40.50.300">
    <property type="entry name" value="P-loop containing nucleotide triphosphate hydrolases"/>
    <property type="match status" value="1"/>
</dbReference>
<accession>A0A068QQN9</accession>
<dbReference type="EMBL" id="FO704550">
    <property type="protein sequence ID" value="CDG17347.1"/>
    <property type="molecule type" value="Genomic_DNA"/>
</dbReference>
<evidence type="ECO:0000259" key="2">
    <source>
        <dbReference type="Pfam" id="PF20441"/>
    </source>
</evidence>
<dbReference type="Proteomes" id="UP000032721">
    <property type="component" value="Chromosome"/>
</dbReference>
<dbReference type="InterPro" id="IPR046461">
    <property type="entry name" value="TerL_ATPase"/>
</dbReference>
<evidence type="ECO:0000313" key="6">
    <source>
        <dbReference type="Proteomes" id="UP000324170"/>
    </source>
</evidence>
<dbReference type="STRING" id="351671.XDD1_1648"/>
<dbReference type="AlphaFoldDB" id="A0A068QQN9"/>
<dbReference type="PANTHER" id="PTHR41287">
    <property type="match status" value="1"/>
</dbReference>
<dbReference type="Proteomes" id="UP000324170">
    <property type="component" value="Unassembled WGS sequence"/>
</dbReference>
<evidence type="ECO:0000313" key="3">
    <source>
        <dbReference type="EMBL" id="CDG17347.1"/>
    </source>
</evidence>
<dbReference type="InterPro" id="IPR027417">
    <property type="entry name" value="P-loop_NTPase"/>
</dbReference>
<gene>
    <name evidence="4" type="ORF">LY16_00126</name>
    <name evidence="3" type="ORF">XDD1_1648</name>
</gene>
<keyword evidence="6" id="KW-1185">Reference proteome</keyword>
<feature type="domain" description="Terminase large subunit-like ATPase" evidence="1">
    <location>
        <begin position="71"/>
        <end position="242"/>
    </location>
</feature>
<sequence>MNAWEQYALDIQNGTIPACQRLKQAVKRYYNDLNNPFYVFDSEVVERFIGFSRLCPHVKGHLRGQPIVLEPWQQFAFANLFGFKVKATGSRKYRSAYIQVPRKNAKSTVAAILANWFLVMEPGQQDIYTAAVSRDQARIVFDDARQMSLLSKPLKKRVSIQQHKVTYTKSNSLLKPLAAKASTIEGTNPSLAIVDEYHLHPDNAVYSALELGMGARPEGLLFAITTAGSNVISACKQHYDYCCQILDGEEQNESLFALIYELDDEHEIDNEALWIKANPNLNVSVDSEALHDTIQKARGIPSQWTEMLTKRFNIWCQGETPWMGEGAWQACQTDYDENDLKGLECYAGLDLSSTGDITSICYTFPVENELLLLTRHYLPEAQLQNPANKNRAIYRQWAQAGWIRTTQGDCIDYDRIRDDILKDSQQFDIKLVGFDTWNATHLRTQLQGAGLDVEPFPQTYLRFSPVAKSAEVFVNRKVIRHNSDPVLAWAMSNVVMETDANANIKPNKKKSANKIDPAIAFLMSFGTWQSEHEDFAFSLSDEQKQRLKAFNGI</sequence>
<dbReference type="InterPro" id="IPR005021">
    <property type="entry name" value="Terminase_largesu-like"/>
</dbReference>
<evidence type="ECO:0000313" key="4">
    <source>
        <dbReference type="EMBL" id="TYP17243.1"/>
    </source>
</evidence>
<dbReference type="PANTHER" id="PTHR41287:SF1">
    <property type="entry name" value="PROTEIN YMFN"/>
    <property type="match status" value="1"/>
</dbReference>
<organism evidence="3 5">
    <name type="scientific">Xenorhabdus doucetiae</name>
    <dbReference type="NCBI Taxonomy" id="351671"/>
    <lineage>
        <taxon>Bacteria</taxon>
        <taxon>Pseudomonadati</taxon>
        <taxon>Pseudomonadota</taxon>
        <taxon>Gammaproteobacteria</taxon>
        <taxon>Enterobacterales</taxon>
        <taxon>Morganellaceae</taxon>
        <taxon>Xenorhabdus</taxon>
    </lineage>
</organism>
<dbReference type="EMBL" id="VNHN01000001">
    <property type="protein sequence ID" value="TYP17243.1"/>
    <property type="molecule type" value="Genomic_DNA"/>
</dbReference>
<dbReference type="HOGENOM" id="CLU_026632_6_2_6"/>
<dbReference type="OrthoDB" id="9760250at2"/>
<reference evidence="4 6" key="2">
    <citation type="submission" date="2019-07" db="EMBL/GenBank/DDBJ databases">
        <title>Genomic Encyclopedia of Type Strains, Phase I: the one thousand microbial genomes (KMG-I) project.</title>
        <authorList>
            <person name="Kyrpides N."/>
        </authorList>
    </citation>
    <scope>NUCLEOTIDE SEQUENCE [LARGE SCALE GENOMIC DNA]</scope>
    <source>
        <strain evidence="4 6">DSM 17909</strain>
    </source>
</reference>
<evidence type="ECO:0000259" key="1">
    <source>
        <dbReference type="Pfam" id="PF03354"/>
    </source>
</evidence>
<reference evidence="3 5" key="1">
    <citation type="submission" date="2013-07" db="EMBL/GenBank/DDBJ databases">
        <authorList>
            <person name="Genoscope - CEA"/>
        </authorList>
    </citation>
    <scope>NUCLEOTIDE SEQUENCE [LARGE SCALE GENOMIC DNA]</scope>
    <source>
        <strain evidence="3">FRM16</strain>
        <strain evidence="5">FRM16 / DSM 17909</strain>
    </source>
</reference>
<feature type="domain" description="Terminase large subunit-like endonuclease" evidence="2">
    <location>
        <begin position="251"/>
        <end position="531"/>
    </location>
</feature>
<dbReference type="Pfam" id="PF03354">
    <property type="entry name" value="TerL_ATPase"/>
    <property type="match status" value="1"/>
</dbReference>
<dbReference type="RefSeq" id="WP_045970077.1">
    <property type="nucleotide sequence ID" value="NZ_CAWMED010000001.1"/>
</dbReference>
<evidence type="ECO:0000313" key="5">
    <source>
        <dbReference type="Proteomes" id="UP000032721"/>
    </source>
</evidence>
<protein>
    <submittedName>
        <fullName evidence="4">Phage terminase large subunit-like protein</fullName>
    </submittedName>
    <submittedName>
        <fullName evidence="3">Putative terminase large subunit</fullName>
    </submittedName>
</protein>
<proteinExistence type="predicted"/>